<keyword evidence="2" id="KW-0812">Transmembrane</keyword>
<dbReference type="InterPro" id="IPR002181">
    <property type="entry name" value="Fibrinogen_a/b/g_C_dom"/>
</dbReference>
<evidence type="ECO:0000256" key="1">
    <source>
        <dbReference type="ARBA" id="ARBA00023157"/>
    </source>
</evidence>
<organism evidence="4">
    <name type="scientific">Ixodes ricinus</name>
    <name type="common">Common tick</name>
    <name type="synonym">Acarus ricinus</name>
    <dbReference type="NCBI Taxonomy" id="34613"/>
    <lineage>
        <taxon>Eukaryota</taxon>
        <taxon>Metazoa</taxon>
        <taxon>Ecdysozoa</taxon>
        <taxon>Arthropoda</taxon>
        <taxon>Chelicerata</taxon>
        <taxon>Arachnida</taxon>
        <taxon>Acari</taxon>
        <taxon>Parasitiformes</taxon>
        <taxon>Ixodida</taxon>
        <taxon>Ixodoidea</taxon>
        <taxon>Ixodidae</taxon>
        <taxon>Ixodinae</taxon>
        <taxon>Ixodes</taxon>
    </lineage>
</organism>
<evidence type="ECO:0000256" key="2">
    <source>
        <dbReference type="SAM" id="Phobius"/>
    </source>
</evidence>
<keyword evidence="1" id="KW-1015">Disulfide bond</keyword>
<evidence type="ECO:0000259" key="3">
    <source>
        <dbReference type="PROSITE" id="PS51406"/>
    </source>
</evidence>
<sequence length="308" mass="34918">YGLVTGGWLRLIRTTEPLTKILGMFVAVLFIPVAAGHLFAGSSSKRFTEISERNTQVKSYMIFDPCNMDKAGKRIISCAQLKRQGQVESDRYPIKPHTQVLAWCDMVTDGGGWTVIQRRGRFESRTRGDEFEKTAEEYEEGFENAAGFWIGNENLYALTNYPNNPQALEIELKKQNGQKITVYYGFFRVSSKADGYKLTVSHYKGPHGYDALSDHNGFPFTIKSSKKQSGDHCSSKLSGGWWFTNCQRSNLNGHKYKDSVPKNSRGLGITWSKKGDDNSYNDVYEQVEMKIRDADFEFCAGLLTYEVH</sequence>
<dbReference type="Pfam" id="PF00147">
    <property type="entry name" value="Fibrinogen_C"/>
    <property type="match status" value="1"/>
</dbReference>
<protein>
    <submittedName>
        <fullName evidence="4">Putative ficolin/ixoderin</fullName>
    </submittedName>
</protein>
<keyword evidence="2" id="KW-0472">Membrane</keyword>
<keyword evidence="2" id="KW-1133">Transmembrane helix</keyword>
<feature type="transmembrane region" description="Helical" evidence="2">
    <location>
        <begin position="21"/>
        <end position="40"/>
    </location>
</feature>
<dbReference type="InterPro" id="IPR036056">
    <property type="entry name" value="Fibrinogen-like_C"/>
</dbReference>
<feature type="domain" description="Fibrinogen C-terminal" evidence="3">
    <location>
        <begin position="69"/>
        <end position="295"/>
    </location>
</feature>
<reference evidence="4" key="1">
    <citation type="submission" date="2012-12" db="EMBL/GenBank/DDBJ databases">
        <title>Identification and characterization of a phenylalanine ammonia-lyase gene family in Isatis indigotica Fort.</title>
        <authorList>
            <person name="Liu Q."/>
            <person name="Chen J."/>
            <person name="Zhou X."/>
            <person name="Di P."/>
            <person name="Xiao Y."/>
            <person name="Xuan H."/>
            <person name="Zhang L."/>
            <person name="Chen W."/>
        </authorList>
    </citation>
    <scope>NUCLEOTIDE SEQUENCE</scope>
    <source>
        <tissue evidence="4">Salivary gland</tissue>
    </source>
</reference>
<dbReference type="Gene3D" id="3.90.215.10">
    <property type="entry name" value="Gamma Fibrinogen, chain A, domain 1"/>
    <property type="match status" value="1"/>
</dbReference>
<feature type="non-terminal residue" evidence="4">
    <location>
        <position position="1"/>
    </location>
</feature>
<dbReference type="PROSITE" id="PS51406">
    <property type="entry name" value="FIBRINOGEN_C_2"/>
    <property type="match status" value="1"/>
</dbReference>
<dbReference type="GO" id="GO:0005615">
    <property type="term" value="C:extracellular space"/>
    <property type="evidence" value="ECO:0007669"/>
    <property type="project" value="TreeGrafter"/>
</dbReference>
<dbReference type="PROSITE" id="PS00514">
    <property type="entry name" value="FIBRINOGEN_C_1"/>
    <property type="match status" value="1"/>
</dbReference>
<dbReference type="NCBIfam" id="NF040941">
    <property type="entry name" value="GGGWT_bact"/>
    <property type="match status" value="1"/>
</dbReference>
<name>A0A0K8RQX0_IXORI</name>
<dbReference type="InterPro" id="IPR014716">
    <property type="entry name" value="Fibrinogen_a/b/g_C_1"/>
</dbReference>
<dbReference type="PANTHER" id="PTHR19143:SF458">
    <property type="entry name" value="FIBRINOGEN C-TERMINAL DOMAIN-CONTAINING PROTEIN-RELATED"/>
    <property type="match status" value="1"/>
</dbReference>
<dbReference type="SUPFAM" id="SSF56496">
    <property type="entry name" value="Fibrinogen C-terminal domain-like"/>
    <property type="match status" value="1"/>
</dbReference>
<dbReference type="PANTHER" id="PTHR19143">
    <property type="entry name" value="FIBRINOGEN/TENASCIN/ANGIOPOEITIN"/>
    <property type="match status" value="1"/>
</dbReference>
<proteinExistence type="evidence at transcript level"/>
<dbReference type="AlphaFoldDB" id="A0A0K8RQX0"/>
<dbReference type="InterPro" id="IPR050373">
    <property type="entry name" value="Fibrinogen_C-term_domain"/>
</dbReference>
<dbReference type="EMBL" id="GADI01000393">
    <property type="protein sequence ID" value="JAA73415.1"/>
    <property type="molecule type" value="mRNA"/>
</dbReference>
<dbReference type="SMART" id="SM00186">
    <property type="entry name" value="FBG"/>
    <property type="match status" value="1"/>
</dbReference>
<dbReference type="InterPro" id="IPR020837">
    <property type="entry name" value="Fibrinogen_CS"/>
</dbReference>
<accession>A0A0K8RQX0</accession>
<evidence type="ECO:0000313" key="4">
    <source>
        <dbReference type="EMBL" id="JAA73415.1"/>
    </source>
</evidence>